<keyword evidence="1" id="KW-0812">Transmembrane</keyword>
<keyword evidence="1" id="KW-1133">Transmembrane helix</keyword>
<feature type="transmembrane region" description="Helical" evidence="1">
    <location>
        <begin position="197"/>
        <end position="215"/>
    </location>
</feature>
<feature type="transmembrane region" description="Helical" evidence="1">
    <location>
        <begin position="164"/>
        <end position="185"/>
    </location>
</feature>
<dbReference type="EMBL" id="CP133720">
    <property type="protein sequence ID" value="WMW82491.1"/>
    <property type="molecule type" value="Genomic_DNA"/>
</dbReference>
<feature type="transmembrane region" description="Helical" evidence="1">
    <location>
        <begin position="25"/>
        <end position="47"/>
    </location>
</feature>
<dbReference type="InterPro" id="IPR032307">
    <property type="entry name" value="PepSY_TM-like_2"/>
</dbReference>
<organism evidence="2 3">
    <name type="scientific">Undibacterium cyanobacteriorum</name>
    <dbReference type="NCBI Taxonomy" id="3073561"/>
    <lineage>
        <taxon>Bacteria</taxon>
        <taxon>Pseudomonadati</taxon>
        <taxon>Pseudomonadota</taxon>
        <taxon>Betaproteobacteria</taxon>
        <taxon>Burkholderiales</taxon>
        <taxon>Oxalobacteraceae</taxon>
        <taxon>Undibacterium</taxon>
    </lineage>
</organism>
<dbReference type="Proteomes" id="UP001181355">
    <property type="component" value="Chromosome"/>
</dbReference>
<dbReference type="Pfam" id="PF16357">
    <property type="entry name" value="PepSY_TM_like_2"/>
    <property type="match status" value="1"/>
</dbReference>
<protein>
    <submittedName>
        <fullName evidence="2">PepSY-associated TM helix domain-containing protein</fullName>
    </submittedName>
</protein>
<name>A0ABY9RMQ2_9BURK</name>
<evidence type="ECO:0000313" key="2">
    <source>
        <dbReference type="EMBL" id="WMW82491.1"/>
    </source>
</evidence>
<proteinExistence type="predicted"/>
<evidence type="ECO:0000256" key="1">
    <source>
        <dbReference type="SAM" id="Phobius"/>
    </source>
</evidence>
<keyword evidence="1" id="KW-0472">Membrane</keyword>
<accession>A0ABY9RMQ2</accession>
<dbReference type="PANTHER" id="PTHR40115">
    <property type="entry name" value="INNER MEMBRANE PROTEIN WITH PEPSY TM HELIX"/>
    <property type="match status" value="1"/>
</dbReference>
<dbReference type="PANTHER" id="PTHR40115:SF1">
    <property type="entry name" value="INNER MEMBRANE PROTEIN WITH PEPSY TM HELIX"/>
    <property type="match status" value="1"/>
</dbReference>
<reference evidence="2" key="1">
    <citation type="submission" date="2023-09" db="EMBL/GenBank/DDBJ databases">
        <title>Undibacterium sp. 20NA77.5 isolated from freshwater.</title>
        <authorList>
            <person name="Le V."/>
            <person name="Ko S.-R."/>
            <person name="Ahn C.-Y."/>
            <person name="Oh H.-M."/>
        </authorList>
    </citation>
    <scope>NUCLEOTIDE SEQUENCE</scope>
    <source>
        <strain evidence="2">20NA77.5</strain>
    </source>
</reference>
<sequence length="216" mass="24481">MHKLNAVTASPQQRRAFWLRHLHNWHWISSAICLIAMMLFAITGFTLNHASDIEAKPQITSKKGSLPSPLLQALVTQTTQQQGKNSPVSKQLSNWFEQEQGIEIHNKPAEWSPEELYVALPRPGGDAWLRISLDNGEFEYELTRRGAIAYLNDLHKGRNTGKAWAWFIDIFALACLIFCVTGLFLLKMHSNTRALTWPMVTLGLLTPLILAILFIH</sequence>
<evidence type="ECO:0000313" key="3">
    <source>
        <dbReference type="Proteomes" id="UP001181355"/>
    </source>
</evidence>
<keyword evidence="3" id="KW-1185">Reference proteome</keyword>
<gene>
    <name evidence="2" type="ORF">RF679_03195</name>
</gene>